<keyword evidence="3 8" id="KW-0812">Transmembrane</keyword>
<dbReference type="Gene3D" id="1.20.1300.10">
    <property type="entry name" value="Fumarate reductase/succinate dehydrogenase, transmembrane subunit"/>
    <property type="match status" value="1"/>
</dbReference>
<evidence type="ECO:0000313" key="9">
    <source>
        <dbReference type="EMBL" id="SFH27401.1"/>
    </source>
</evidence>
<gene>
    <name evidence="9" type="ORF">SAMN05660649_04531</name>
</gene>
<evidence type="ECO:0000256" key="5">
    <source>
        <dbReference type="ARBA" id="ARBA00022989"/>
    </source>
</evidence>
<keyword evidence="10" id="KW-1185">Reference proteome</keyword>
<feature type="transmembrane region" description="Helical" evidence="8">
    <location>
        <begin position="12"/>
        <end position="32"/>
    </location>
</feature>
<dbReference type="Proteomes" id="UP000199337">
    <property type="component" value="Unassembled WGS sequence"/>
</dbReference>
<dbReference type="SUPFAM" id="SSF81343">
    <property type="entry name" value="Fumarate reductase respiratory complex transmembrane subunits"/>
    <property type="match status" value="1"/>
</dbReference>
<evidence type="ECO:0000256" key="8">
    <source>
        <dbReference type="SAM" id="Phobius"/>
    </source>
</evidence>
<keyword evidence="4" id="KW-0479">Metal-binding</keyword>
<feature type="transmembrane region" description="Helical" evidence="8">
    <location>
        <begin position="84"/>
        <end position="106"/>
    </location>
</feature>
<evidence type="ECO:0000256" key="3">
    <source>
        <dbReference type="ARBA" id="ARBA00022692"/>
    </source>
</evidence>
<dbReference type="GO" id="GO:0016020">
    <property type="term" value="C:membrane"/>
    <property type="evidence" value="ECO:0007669"/>
    <property type="project" value="UniProtKB-SubCell"/>
</dbReference>
<evidence type="ECO:0000256" key="2">
    <source>
        <dbReference type="ARBA" id="ARBA00022617"/>
    </source>
</evidence>
<protein>
    <submittedName>
        <fullName evidence="9">Succinate dehydrogenase / fumarate reductase membrane anchor subunit</fullName>
    </submittedName>
</protein>
<comment type="subcellular location">
    <subcellularLocation>
        <location evidence="1">Membrane</location>
    </subcellularLocation>
</comment>
<keyword evidence="6" id="KW-0408">Iron</keyword>
<name>A0A1I2YS01_9FIRM</name>
<keyword evidence="5 8" id="KW-1133">Transmembrane helix</keyword>
<dbReference type="Pfam" id="PF01127">
    <property type="entry name" value="Sdh_cyt"/>
    <property type="match status" value="1"/>
</dbReference>
<dbReference type="AlphaFoldDB" id="A0A1I2YS01"/>
<evidence type="ECO:0000313" key="10">
    <source>
        <dbReference type="Proteomes" id="UP000199337"/>
    </source>
</evidence>
<accession>A0A1I2YS01</accession>
<dbReference type="EMBL" id="FOOX01000022">
    <property type="protein sequence ID" value="SFH27401.1"/>
    <property type="molecule type" value="Genomic_DNA"/>
</dbReference>
<organism evidence="9 10">
    <name type="scientific">Desulfotruncus arcticus DSM 17038</name>
    <dbReference type="NCBI Taxonomy" id="1121424"/>
    <lineage>
        <taxon>Bacteria</taxon>
        <taxon>Bacillati</taxon>
        <taxon>Bacillota</taxon>
        <taxon>Clostridia</taxon>
        <taxon>Eubacteriales</taxon>
        <taxon>Desulfallaceae</taxon>
        <taxon>Desulfotruncus</taxon>
    </lineage>
</organism>
<keyword evidence="7 8" id="KW-0472">Membrane</keyword>
<dbReference type="InterPro" id="IPR000701">
    <property type="entry name" value="SuccDH_FuR_B_TM-su"/>
</dbReference>
<feature type="transmembrane region" description="Helical" evidence="8">
    <location>
        <begin position="52"/>
        <end position="72"/>
    </location>
</feature>
<proteinExistence type="predicted"/>
<dbReference type="STRING" id="341036.SAMN05660649_04531"/>
<dbReference type="InterPro" id="IPR034804">
    <property type="entry name" value="SQR/QFR_C/D"/>
</dbReference>
<dbReference type="GO" id="GO:0046872">
    <property type="term" value="F:metal ion binding"/>
    <property type="evidence" value="ECO:0007669"/>
    <property type="project" value="UniProtKB-KW"/>
</dbReference>
<evidence type="ECO:0000256" key="7">
    <source>
        <dbReference type="ARBA" id="ARBA00023136"/>
    </source>
</evidence>
<keyword evidence="2" id="KW-0349">Heme</keyword>
<reference evidence="10" key="1">
    <citation type="submission" date="2016-10" db="EMBL/GenBank/DDBJ databases">
        <authorList>
            <person name="Varghese N."/>
            <person name="Submissions S."/>
        </authorList>
    </citation>
    <scope>NUCLEOTIDE SEQUENCE [LARGE SCALE GENOMIC DNA]</scope>
    <source>
        <strain evidence="10">DSM 17038</strain>
    </source>
</reference>
<evidence type="ECO:0000256" key="6">
    <source>
        <dbReference type="ARBA" id="ARBA00023004"/>
    </source>
</evidence>
<evidence type="ECO:0000256" key="1">
    <source>
        <dbReference type="ARBA" id="ARBA00004370"/>
    </source>
</evidence>
<evidence type="ECO:0000256" key="4">
    <source>
        <dbReference type="ARBA" id="ARBA00022723"/>
    </source>
</evidence>
<sequence>MLVNAITWLLQRISAALLLVVLGLHLWLLYVANPAEIIQFSEARDRLVTGSYVAIYILLLLFGLFHALNGLYTVMVDMGLRARIITICILVILGVILFGVGLYSVVQFII</sequence>